<dbReference type="Proteomes" id="UP000007129">
    <property type="component" value="Unassembled WGS sequence"/>
</dbReference>
<reference evidence="2 3" key="1">
    <citation type="journal article" date="2012" name="BMC Genomics">
        <title>Tools to kill: Genome of one of the most destructive plant pathogenic fungi Macrophomina phaseolina.</title>
        <authorList>
            <person name="Islam M.S."/>
            <person name="Haque M.S."/>
            <person name="Islam M.M."/>
            <person name="Emdad E.M."/>
            <person name="Halim A."/>
            <person name="Hossen Q.M.M."/>
            <person name="Hossain M.Z."/>
            <person name="Ahmed B."/>
            <person name="Rahim S."/>
            <person name="Rahman M.S."/>
            <person name="Alam M.M."/>
            <person name="Hou S."/>
            <person name="Wan X."/>
            <person name="Saito J.A."/>
            <person name="Alam M."/>
        </authorList>
    </citation>
    <scope>NUCLEOTIDE SEQUENCE [LARGE SCALE GENOMIC DNA]</scope>
    <source>
        <strain evidence="2 3">MS6</strain>
    </source>
</reference>
<evidence type="ECO:0000256" key="1">
    <source>
        <dbReference type="SAM" id="MobiDB-lite"/>
    </source>
</evidence>
<gene>
    <name evidence="2" type="ORF">MPH_09543</name>
</gene>
<dbReference type="EMBL" id="AHHD01000414">
    <property type="protein sequence ID" value="EKG13262.1"/>
    <property type="molecule type" value="Genomic_DNA"/>
</dbReference>
<organism evidence="2 3">
    <name type="scientific">Macrophomina phaseolina (strain MS6)</name>
    <name type="common">Charcoal rot fungus</name>
    <dbReference type="NCBI Taxonomy" id="1126212"/>
    <lineage>
        <taxon>Eukaryota</taxon>
        <taxon>Fungi</taxon>
        <taxon>Dikarya</taxon>
        <taxon>Ascomycota</taxon>
        <taxon>Pezizomycotina</taxon>
        <taxon>Dothideomycetes</taxon>
        <taxon>Dothideomycetes incertae sedis</taxon>
        <taxon>Botryosphaeriales</taxon>
        <taxon>Botryosphaeriaceae</taxon>
        <taxon>Macrophomina</taxon>
    </lineage>
</organism>
<dbReference type="HOGENOM" id="CLU_490072_0_0_1"/>
<name>K2RK86_MACPH</name>
<dbReference type="AlphaFoldDB" id="K2RK86"/>
<dbReference type="InParanoid" id="K2RK86"/>
<comment type="caution">
    <text evidence="2">The sequence shown here is derived from an EMBL/GenBank/DDBJ whole genome shotgun (WGS) entry which is preliminary data.</text>
</comment>
<evidence type="ECO:0000313" key="3">
    <source>
        <dbReference type="Proteomes" id="UP000007129"/>
    </source>
</evidence>
<protein>
    <submittedName>
        <fullName evidence="2">Uncharacterized protein</fullName>
    </submittedName>
</protein>
<evidence type="ECO:0000313" key="2">
    <source>
        <dbReference type="EMBL" id="EKG13262.1"/>
    </source>
</evidence>
<feature type="region of interest" description="Disordered" evidence="1">
    <location>
        <begin position="372"/>
        <end position="394"/>
    </location>
</feature>
<dbReference type="OrthoDB" id="10682641at2759"/>
<feature type="compositionally biased region" description="Low complexity" evidence="1">
    <location>
        <begin position="380"/>
        <end position="389"/>
    </location>
</feature>
<sequence length="556" mass="60664">MDYHYPPRRGFQSAINQQTAVDAQNPYPTSNNPLRYGLPPGPAFSEQRAQVAFGNPAVEDPNNLLHNNVPGIFVCSHNPTLAGGPYSYKYPGAYAHGPSAYAPGQLHGTFGPPAPSASHYYPFQYTSYAPTFTYPPHSNANPYGKRPYAAGDSYATDIPSPFANFMADVQLQMGYDTLTGDGNNTRPSLNNTFPGCHSSANPADPVWIENPTLSPIYIAPDEFINGPDHADAWDKKIAACQGTALKENRAAHGPFTSSVLHERPGAAKVKDKGKLAATNREVTMSKKSPEKANDCTRNVGAKGNQSPILCNPPASGESRLPSGGDAARKKTTGKPRNNTTAADTTPSAASVRNKQGVFEDLEQWESWKKECLSLLPDGPPSSESNPESSTDSEETLFQMSEDLFELDTHGPELYGPGLSSTTASCFPATRSTYNTRLEHDFSNPFNPGPLACDRNTVNYARLHPGAAKVRAMIKETTAERGYDSIFELFDPLDEDTRKRREDQFSLLQRLSIEALCNLENIYVQAGRSRRTRIRRVVKALLEEFMPGGPHGLGWAF</sequence>
<accession>K2RK86</accession>
<feature type="region of interest" description="Disordered" evidence="1">
    <location>
        <begin position="282"/>
        <end position="353"/>
    </location>
</feature>
<feature type="compositionally biased region" description="Low complexity" evidence="1">
    <location>
        <begin position="339"/>
        <end position="350"/>
    </location>
</feature>
<feature type="compositionally biased region" description="Basic and acidic residues" evidence="1">
    <location>
        <begin position="283"/>
        <end position="294"/>
    </location>
</feature>
<proteinExistence type="predicted"/>
<dbReference type="VEuPathDB" id="FungiDB:MPH_09543"/>